<dbReference type="Gene3D" id="3.90.550.10">
    <property type="entry name" value="Spore Coat Polysaccharide Biosynthesis Protein SpsA, Chain A"/>
    <property type="match status" value="1"/>
</dbReference>
<dbReference type="SUPFAM" id="SSF53448">
    <property type="entry name" value="Nucleotide-diphospho-sugar transferases"/>
    <property type="match status" value="1"/>
</dbReference>
<evidence type="ECO:0000313" key="2">
    <source>
        <dbReference type="Proteomes" id="UP000186868"/>
    </source>
</evidence>
<name>A0A1U7HJM8_9CYAN</name>
<dbReference type="STRING" id="1921803.NIES593_09035"/>
<dbReference type="Proteomes" id="UP000186868">
    <property type="component" value="Unassembled WGS sequence"/>
</dbReference>
<sequence length="297" mass="34842">MRTPVAFLIFNRPDTTKRVFEAIRQAKPFKLLVIADGPRKDKPDDEKKCADARAIIDRVDWDCQVLTNYSDSNLGCRRRVSSGLDWVFSQVEEAIILEDDCLPHPTFFRFCEELLDYYRDEEKVWHIAGTNLTPISDLKSSFLFSRLVPIWGWATWKRAWQHYDIEMKLWSKYKHSEDLQYFGSQQQNVYQVFEDNYHSLVDTWDGQWAFSCVAHQSLSIIPKTNLVMNIGFRSDATHTKGKSKFAYIPVRGLDFPLVKPLNMIPNQEFDEKFLSFLNDSEFSLVSKIKQFIRKTVL</sequence>
<dbReference type="RefSeq" id="WP_073599264.1">
    <property type="nucleotide sequence ID" value="NZ_MRCB01000008.1"/>
</dbReference>
<protein>
    <submittedName>
        <fullName evidence="1">Hemolytic protein HlpA-like protein</fullName>
    </submittedName>
</protein>
<dbReference type="AlphaFoldDB" id="A0A1U7HJM8"/>
<reference evidence="1 2" key="1">
    <citation type="submission" date="2016-11" db="EMBL/GenBank/DDBJ databases">
        <title>Draft Genome Sequences of Nine Cyanobacterial Strains from Diverse Habitats.</title>
        <authorList>
            <person name="Zhu T."/>
            <person name="Hou S."/>
            <person name="Lu X."/>
            <person name="Hess W.R."/>
        </authorList>
    </citation>
    <scope>NUCLEOTIDE SEQUENCE [LARGE SCALE GENOMIC DNA]</scope>
    <source>
        <strain evidence="1 2">NIES-593</strain>
    </source>
</reference>
<gene>
    <name evidence="1" type="ORF">NIES593_09035</name>
</gene>
<comment type="caution">
    <text evidence="1">The sequence shown here is derived from an EMBL/GenBank/DDBJ whole genome shotgun (WGS) entry which is preliminary data.</text>
</comment>
<keyword evidence="2" id="KW-1185">Reference proteome</keyword>
<accession>A0A1U7HJM8</accession>
<dbReference type="InterPro" id="IPR029044">
    <property type="entry name" value="Nucleotide-diphossugar_trans"/>
</dbReference>
<evidence type="ECO:0000313" key="1">
    <source>
        <dbReference type="EMBL" id="OKH23792.1"/>
    </source>
</evidence>
<proteinExistence type="predicted"/>
<organism evidence="1 2">
    <name type="scientific">Hydrococcus rivularis NIES-593</name>
    <dbReference type="NCBI Taxonomy" id="1921803"/>
    <lineage>
        <taxon>Bacteria</taxon>
        <taxon>Bacillati</taxon>
        <taxon>Cyanobacteriota</taxon>
        <taxon>Cyanophyceae</taxon>
        <taxon>Pleurocapsales</taxon>
        <taxon>Hydrococcaceae</taxon>
        <taxon>Hydrococcus</taxon>
    </lineage>
</organism>
<dbReference type="OrthoDB" id="5180856at2"/>
<dbReference type="EMBL" id="MRCB01000008">
    <property type="protein sequence ID" value="OKH23792.1"/>
    <property type="molecule type" value="Genomic_DNA"/>
</dbReference>